<dbReference type="EMBL" id="MU150242">
    <property type="protein sequence ID" value="KAF9466404.1"/>
    <property type="molecule type" value="Genomic_DNA"/>
</dbReference>
<dbReference type="Gene3D" id="3.40.50.720">
    <property type="entry name" value="NAD(P)-binding Rossmann-like Domain"/>
    <property type="match status" value="1"/>
</dbReference>
<dbReference type="Pfam" id="PF13561">
    <property type="entry name" value="adh_short_C2"/>
    <property type="match status" value="1"/>
</dbReference>
<dbReference type="FunFam" id="3.40.50.720:FF:000245">
    <property type="entry name" value="Short chain dehydrogenase, putative"/>
    <property type="match status" value="1"/>
</dbReference>
<dbReference type="AlphaFoldDB" id="A0A9P6CMY7"/>
<dbReference type="PANTHER" id="PTHR43008">
    <property type="entry name" value="BENZIL REDUCTASE"/>
    <property type="match status" value="1"/>
</dbReference>
<comment type="similarity">
    <text evidence="1">Belongs to the short-chain dehydrogenases/reductases (SDR) family.</text>
</comment>
<reference evidence="4" key="1">
    <citation type="submission" date="2020-11" db="EMBL/GenBank/DDBJ databases">
        <authorList>
            <consortium name="DOE Joint Genome Institute"/>
            <person name="Ahrendt S."/>
            <person name="Riley R."/>
            <person name="Andreopoulos W."/>
            <person name="Labutti K."/>
            <person name="Pangilinan J."/>
            <person name="Ruiz-Duenas F.J."/>
            <person name="Barrasa J.M."/>
            <person name="Sanchez-Garcia M."/>
            <person name="Camarero S."/>
            <person name="Miyauchi S."/>
            <person name="Serrano A."/>
            <person name="Linde D."/>
            <person name="Babiker R."/>
            <person name="Drula E."/>
            <person name="Ayuso-Fernandez I."/>
            <person name="Pacheco R."/>
            <person name="Padilla G."/>
            <person name="Ferreira P."/>
            <person name="Barriuso J."/>
            <person name="Kellner H."/>
            <person name="Castanera R."/>
            <person name="Alfaro M."/>
            <person name="Ramirez L."/>
            <person name="Pisabarro A.G."/>
            <person name="Kuo A."/>
            <person name="Tritt A."/>
            <person name="Lipzen A."/>
            <person name="He G."/>
            <person name="Yan M."/>
            <person name="Ng V."/>
            <person name="Cullen D."/>
            <person name="Martin F."/>
            <person name="Rosso M.-N."/>
            <person name="Henrissat B."/>
            <person name="Hibbett D."/>
            <person name="Martinez A.T."/>
            <person name="Grigoriev I.V."/>
        </authorList>
    </citation>
    <scope>NUCLEOTIDE SEQUENCE</scope>
    <source>
        <strain evidence="4">CBS 247.69</strain>
    </source>
</reference>
<name>A0A9P6CMY7_9AGAR</name>
<dbReference type="Proteomes" id="UP000807353">
    <property type="component" value="Unassembled WGS sequence"/>
</dbReference>
<comment type="caution">
    <text evidence="4">The sequence shown here is derived from an EMBL/GenBank/DDBJ whole genome shotgun (WGS) entry which is preliminary data.</text>
</comment>
<keyword evidence="2" id="KW-0521">NADP</keyword>
<protein>
    <recommendedName>
        <fullName evidence="6">Sorbose reductase sou1</fullName>
    </recommendedName>
</protein>
<dbReference type="PANTHER" id="PTHR43008:SF4">
    <property type="entry name" value="CHAIN DEHYDROGENASE, PUTATIVE (AFU_ORTHOLOGUE AFUA_4G08710)-RELATED"/>
    <property type="match status" value="1"/>
</dbReference>
<dbReference type="GO" id="GO:0050664">
    <property type="term" value="F:oxidoreductase activity, acting on NAD(P)H, oxygen as acceptor"/>
    <property type="evidence" value="ECO:0007669"/>
    <property type="project" value="TreeGrafter"/>
</dbReference>
<dbReference type="SUPFAM" id="SSF51735">
    <property type="entry name" value="NAD(P)-binding Rossmann-fold domains"/>
    <property type="match status" value="1"/>
</dbReference>
<keyword evidence="3" id="KW-0560">Oxidoreductase</keyword>
<evidence type="ECO:0000256" key="2">
    <source>
        <dbReference type="ARBA" id="ARBA00022857"/>
    </source>
</evidence>
<sequence>MFSSQIVKNLTRASQRRIGLTIPRNATRAFSARSVVFSQGKPPVQSTSPLAPIGVNAALQASIDPTFSPKPKVFDEFSLKDRVGIVSGANRGLGLEMALVLCEAGARAIYCFDLPAEPSDEWKKTSEYVRKMDNGSRLEYVSANVTDQKSMWAKVQEIGDREQRMDVCVAAAGILKSHTDCLQYPAEQFQEVMAVNTNGVLYTAQAAGQQMLRFGKAGSIIMIASMSGSITNKDHAWVSYNTSKSAVLQMARSMACELAPKNIRVNSLSPGHIYTSMTAAYLDTQPHLLDKWSNLNPMGRIGRPDELRGVVTWLASDASSFCTGSDIIVSGGHHSW</sequence>
<dbReference type="GO" id="GO:0016616">
    <property type="term" value="F:oxidoreductase activity, acting on the CH-OH group of donors, NAD or NADP as acceptor"/>
    <property type="evidence" value="ECO:0007669"/>
    <property type="project" value="UniProtKB-ARBA"/>
</dbReference>
<evidence type="ECO:0008006" key="6">
    <source>
        <dbReference type="Google" id="ProtNLM"/>
    </source>
</evidence>
<gene>
    <name evidence="4" type="ORF">BDZ94DRAFT_1158183</name>
</gene>
<evidence type="ECO:0000313" key="5">
    <source>
        <dbReference type="Proteomes" id="UP000807353"/>
    </source>
</evidence>
<keyword evidence="5" id="KW-1185">Reference proteome</keyword>
<evidence type="ECO:0000256" key="3">
    <source>
        <dbReference type="ARBA" id="ARBA00023002"/>
    </source>
</evidence>
<dbReference type="InterPro" id="IPR002347">
    <property type="entry name" value="SDR_fam"/>
</dbReference>
<dbReference type="InterPro" id="IPR036291">
    <property type="entry name" value="NAD(P)-bd_dom_sf"/>
</dbReference>
<dbReference type="InterPro" id="IPR020904">
    <property type="entry name" value="Sc_DH/Rdtase_CS"/>
</dbReference>
<evidence type="ECO:0000313" key="4">
    <source>
        <dbReference type="EMBL" id="KAF9466404.1"/>
    </source>
</evidence>
<dbReference type="PROSITE" id="PS00061">
    <property type="entry name" value="ADH_SHORT"/>
    <property type="match status" value="1"/>
</dbReference>
<proteinExistence type="inferred from homology"/>
<dbReference type="PRINTS" id="PR00081">
    <property type="entry name" value="GDHRDH"/>
</dbReference>
<dbReference type="OrthoDB" id="1669814at2759"/>
<accession>A0A9P6CMY7</accession>
<evidence type="ECO:0000256" key="1">
    <source>
        <dbReference type="ARBA" id="ARBA00006484"/>
    </source>
</evidence>
<organism evidence="4 5">
    <name type="scientific">Collybia nuda</name>
    <dbReference type="NCBI Taxonomy" id="64659"/>
    <lineage>
        <taxon>Eukaryota</taxon>
        <taxon>Fungi</taxon>
        <taxon>Dikarya</taxon>
        <taxon>Basidiomycota</taxon>
        <taxon>Agaricomycotina</taxon>
        <taxon>Agaricomycetes</taxon>
        <taxon>Agaricomycetidae</taxon>
        <taxon>Agaricales</taxon>
        <taxon>Tricholomatineae</taxon>
        <taxon>Clitocybaceae</taxon>
        <taxon>Collybia</taxon>
    </lineage>
</organism>
<dbReference type="PRINTS" id="PR00080">
    <property type="entry name" value="SDRFAMILY"/>
</dbReference>